<organism evidence="1 2">
    <name type="scientific">Durusdinium trenchii</name>
    <dbReference type="NCBI Taxonomy" id="1381693"/>
    <lineage>
        <taxon>Eukaryota</taxon>
        <taxon>Sar</taxon>
        <taxon>Alveolata</taxon>
        <taxon>Dinophyceae</taxon>
        <taxon>Suessiales</taxon>
        <taxon>Symbiodiniaceae</taxon>
        <taxon>Durusdinium</taxon>
    </lineage>
</organism>
<keyword evidence="2" id="KW-1185">Reference proteome</keyword>
<gene>
    <name evidence="1" type="ORF">SCF082_LOCUS20423</name>
</gene>
<name>A0ABP0L4Y6_9DINO</name>
<dbReference type="EMBL" id="CAXAMM010014258">
    <property type="protein sequence ID" value="CAK9033279.1"/>
    <property type="molecule type" value="Genomic_DNA"/>
</dbReference>
<comment type="caution">
    <text evidence="1">The sequence shown here is derived from an EMBL/GenBank/DDBJ whole genome shotgun (WGS) entry which is preliminary data.</text>
</comment>
<protein>
    <submittedName>
        <fullName evidence="1">Uncharacterized protein</fullName>
    </submittedName>
</protein>
<reference evidence="1 2" key="1">
    <citation type="submission" date="2024-02" db="EMBL/GenBank/DDBJ databases">
        <authorList>
            <person name="Chen Y."/>
            <person name="Shah S."/>
            <person name="Dougan E. K."/>
            <person name="Thang M."/>
            <person name="Chan C."/>
        </authorList>
    </citation>
    <scope>NUCLEOTIDE SEQUENCE [LARGE SCALE GENOMIC DNA]</scope>
</reference>
<proteinExistence type="predicted"/>
<sequence>MKEQVKPQRDSEPEREMKNLISSDGVTIYAYENAGCDGPFSMLTSTGASCEAISNGIHTLYGTFSCHGMSAGSMVGCTDSDCKECATYNLRPQGECGGAFHFAGSAKFSCN</sequence>
<evidence type="ECO:0000313" key="2">
    <source>
        <dbReference type="Proteomes" id="UP001642464"/>
    </source>
</evidence>
<evidence type="ECO:0000313" key="1">
    <source>
        <dbReference type="EMBL" id="CAK9033279.1"/>
    </source>
</evidence>
<dbReference type="Proteomes" id="UP001642464">
    <property type="component" value="Unassembled WGS sequence"/>
</dbReference>
<accession>A0ABP0L4Y6</accession>